<protein>
    <submittedName>
        <fullName evidence="1">Uncharacterized protein</fullName>
    </submittedName>
</protein>
<sequence length="188" mass="22238">MSRIITSYYCSCSTCTQIRNEQPKSRRYLNSLRSFFNQFCCLSSQYQQQMVNEIKPSTITFRDMDITNKHCSKHDVMIKATRPSFSRHRNELVRQRVKQANQRWRRMSILPANLTDFILKNVDLIPFCTDCYENFSPLVFDLCRACITTSLNYQQRFMNNDENQTVSRISSIEDYLSEEKSSFSTSHV</sequence>
<evidence type="ECO:0000313" key="2">
    <source>
        <dbReference type="Proteomes" id="UP000663828"/>
    </source>
</evidence>
<gene>
    <name evidence="1" type="ORF">XAT740_LOCUS24164</name>
</gene>
<dbReference type="EMBL" id="CAJNOR010001857">
    <property type="protein sequence ID" value="CAF1210457.1"/>
    <property type="molecule type" value="Genomic_DNA"/>
</dbReference>
<dbReference type="Proteomes" id="UP000663828">
    <property type="component" value="Unassembled WGS sequence"/>
</dbReference>
<keyword evidence="2" id="KW-1185">Reference proteome</keyword>
<name>A0A814X2P6_ADIRI</name>
<comment type="caution">
    <text evidence="1">The sequence shown here is derived from an EMBL/GenBank/DDBJ whole genome shotgun (WGS) entry which is preliminary data.</text>
</comment>
<reference evidence="1" key="1">
    <citation type="submission" date="2021-02" db="EMBL/GenBank/DDBJ databases">
        <authorList>
            <person name="Nowell W R."/>
        </authorList>
    </citation>
    <scope>NUCLEOTIDE SEQUENCE</scope>
</reference>
<proteinExistence type="predicted"/>
<accession>A0A814X2P6</accession>
<organism evidence="1 2">
    <name type="scientific">Adineta ricciae</name>
    <name type="common">Rotifer</name>
    <dbReference type="NCBI Taxonomy" id="249248"/>
    <lineage>
        <taxon>Eukaryota</taxon>
        <taxon>Metazoa</taxon>
        <taxon>Spiralia</taxon>
        <taxon>Gnathifera</taxon>
        <taxon>Rotifera</taxon>
        <taxon>Eurotatoria</taxon>
        <taxon>Bdelloidea</taxon>
        <taxon>Adinetida</taxon>
        <taxon>Adinetidae</taxon>
        <taxon>Adineta</taxon>
    </lineage>
</organism>
<dbReference type="AlphaFoldDB" id="A0A814X2P6"/>
<evidence type="ECO:0000313" key="1">
    <source>
        <dbReference type="EMBL" id="CAF1210457.1"/>
    </source>
</evidence>